<sequence length="319" mass="35317">MTVEIPSPDPVLRPKPPKKETRMYLPAVYRYSCLGGFSASSLQTGSTGNCRGVRSNLEHLLDMNPSTRTEAITNFTGEGVDVEDDVGLIEDGRPNPALIYPHAEEGKNPPAVEDDTKILLESWSAFGSTEVECLQLTDLKTGKTEIVAVSPYNAAIVSSRKIEMKDRTVSSTEFGIGPYKMQFLIETGVVRDDLEDHPALRKEKDDQTVKEKKNKASKEEDEEVIDPSSGAITPNTFENAQEFFASSGVFFGKMYNFSLKMVDKMQSNATWLYGNLQDDFPARTVASGRRIIDQMPKTAALLTKVIKQICGYDDDGDHK</sequence>
<evidence type="ECO:0000313" key="3">
    <source>
        <dbReference type="EMBL" id="CAE0404257.1"/>
    </source>
</evidence>
<evidence type="ECO:0000313" key="2">
    <source>
        <dbReference type="EMBL" id="CAE0404256.1"/>
    </source>
</evidence>
<feature type="region of interest" description="Disordered" evidence="1">
    <location>
        <begin position="196"/>
        <end position="233"/>
    </location>
</feature>
<evidence type="ECO:0000256" key="1">
    <source>
        <dbReference type="SAM" id="MobiDB-lite"/>
    </source>
</evidence>
<dbReference type="EMBL" id="HBIM01002751">
    <property type="protein sequence ID" value="CAE0404256.1"/>
    <property type="molecule type" value="Transcribed_RNA"/>
</dbReference>
<gene>
    <name evidence="2" type="ORF">ACOF00016_LOCUS2409</name>
    <name evidence="3" type="ORF">ACOF00016_LOCUS2410</name>
</gene>
<feature type="compositionally biased region" description="Basic and acidic residues" evidence="1">
    <location>
        <begin position="196"/>
        <end position="218"/>
    </location>
</feature>
<name>A0A6S8ITE0_9STRA</name>
<reference evidence="2" key="1">
    <citation type="submission" date="2021-01" db="EMBL/GenBank/DDBJ databases">
        <authorList>
            <person name="Corre E."/>
            <person name="Pelletier E."/>
            <person name="Niang G."/>
            <person name="Scheremetjew M."/>
            <person name="Finn R."/>
            <person name="Kale V."/>
            <person name="Holt S."/>
            <person name="Cochrane G."/>
            <person name="Meng A."/>
            <person name="Brown T."/>
            <person name="Cohen L."/>
        </authorList>
    </citation>
    <scope>NUCLEOTIDE SEQUENCE</scope>
    <source>
        <strain evidence="2">CCMP127</strain>
    </source>
</reference>
<dbReference type="EMBL" id="HBIM01002752">
    <property type="protein sequence ID" value="CAE0404257.1"/>
    <property type="molecule type" value="Transcribed_RNA"/>
</dbReference>
<proteinExistence type="predicted"/>
<dbReference type="AlphaFoldDB" id="A0A6S8ITE0"/>
<accession>A0A6S8ITE0</accession>
<organism evidence="2">
    <name type="scientific">Amphora coffeiformis</name>
    <dbReference type="NCBI Taxonomy" id="265554"/>
    <lineage>
        <taxon>Eukaryota</taxon>
        <taxon>Sar</taxon>
        <taxon>Stramenopiles</taxon>
        <taxon>Ochrophyta</taxon>
        <taxon>Bacillariophyta</taxon>
        <taxon>Bacillariophyceae</taxon>
        <taxon>Bacillariophycidae</taxon>
        <taxon>Thalassiophysales</taxon>
        <taxon>Catenulaceae</taxon>
        <taxon>Amphora</taxon>
    </lineage>
</organism>
<protein>
    <submittedName>
        <fullName evidence="2">Uncharacterized protein</fullName>
    </submittedName>
</protein>